<feature type="transmembrane region" description="Helical" evidence="1">
    <location>
        <begin position="30"/>
        <end position="57"/>
    </location>
</feature>
<protein>
    <submittedName>
        <fullName evidence="2">Uncharacterized protein</fullName>
    </submittedName>
</protein>
<sequence>MVLTVGVALAVILYWEDIQALGGYGYLGAFLISALGGATYIAPVPVTPVIFVLGTVLKPSFAPYLGPVFVGVANGLGETVGALTIYMTGYGGGAAIASTKHAKVRAIYSR</sequence>
<name>X1MXH7_9ZZZZ</name>
<accession>X1MXH7</accession>
<dbReference type="AlphaFoldDB" id="X1MXH7"/>
<dbReference type="EMBL" id="BARV01013055">
    <property type="protein sequence ID" value="GAI11059.1"/>
    <property type="molecule type" value="Genomic_DNA"/>
</dbReference>
<keyword evidence="1" id="KW-1133">Transmembrane helix</keyword>
<feature type="non-terminal residue" evidence="2">
    <location>
        <position position="110"/>
    </location>
</feature>
<evidence type="ECO:0000313" key="2">
    <source>
        <dbReference type="EMBL" id="GAI11059.1"/>
    </source>
</evidence>
<reference evidence="2" key="1">
    <citation type="journal article" date="2014" name="Front. Microbiol.">
        <title>High frequency of phylogenetically diverse reductive dehalogenase-homologous genes in deep subseafloor sedimentary metagenomes.</title>
        <authorList>
            <person name="Kawai M."/>
            <person name="Futagami T."/>
            <person name="Toyoda A."/>
            <person name="Takaki Y."/>
            <person name="Nishi S."/>
            <person name="Hori S."/>
            <person name="Arai W."/>
            <person name="Tsubouchi T."/>
            <person name="Morono Y."/>
            <person name="Uchiyama I."/>
            <person name="Ito T."/>
            <person name="Fujiyama A."/>
            <person name="Inagaki F."/>
            <person name="Takami H."/>
        </authorList>
    </citation>
    <scope>NUCLEOTIDE SEQUENCE</scope>
    <source>
        <strain evidence="2">Expedition CK06-06</strain>
    </source>
</reference>
<comment type="caution">
    <text evidence="2">The sequence shown here is derived from an EMBL/GenBank/DDBJ whole genome shotgun (WGS) entry which is preliminary data.</text>
</comment>
<organism evidence="2">
    <name type="scientific">marine sediment metagenome</name>
    <dbReference type="NCBI Taxonomy" id="412755"/>
    <lineage>
        <taxon>unclassified sequences</taxon>
        <taxon>metagenomes</taxon>
        <taxon>ecological metagenomes</taxon>
    </lineage>
</organism>
<keyword evidence="1" id="KW-0472">Membrane</keyword>
<keyword evidence="1" id="KW-0812">Transmembrane</keyword>
<proteinExistence type="predicted"/>
<gene>
    <name evidence="2" type="ORF">S06H3_23828</name>
</gene>
<evidence type="ECO:0000256" key="1">
    <source>
        <dbReference type="SAM" id="Phobius"/>
    </source>
</evidence>